<feature type="transmembrane region" description="Helical" evidence="1">
    <location>
        <begin position="20"/>
        <end position="36"/>
    </location>
</feature>
<accession>A0A2P2J3R1</accession>
<dbReference type="EMBL" id="GGEC01007587">
    <property type="protein sequence ID" value="MBW88070.1"/>
    <property type="molecule type" value="Transcribed_RNA"/>
</dbReference>
<keyword evidence="1" id="KW-1133">Transmembrane helix</keyword>
<evidence type="ECO:0000313" key="2">
    <source>
        <dbReference type="EMBL" id="MBW88070.1"/>
    </source>
</evidence>
<sequence>MSNYAEWKMLTLYERAIRNSLFEIFTLLLLFFLTGMDSTS</sequence>
<keyword evidence="1" id="KW-0812">Transmembrane</keyword>
<name>A0A2P2J3R1_RHIMU</name>
<protein>
    <submittedName>
        <fullName evidence="2">Uncharacterized protein</fullName>
    </submittedName>
</protein>
<dbReference type="AlphaFoldDB" id="A0A2P2J3R1"/>
<proteinExistence type="predicted"/>
<reference evidence="2" key="1">
    <citation type="submission" date="2018-02" db="EMBL/GenBank/DDBJ databases">
        <title>Rhizophora mucronata_Transcriptome.</title>
        <authorList>
            <person name="Meera S.P."/>
            <person name="Sreeshan A."/>
            <person name="Augustine A."/>
        </authorList>
    </citation>
    <scope>NUCLEOTIDE SEQUENCE</scope>
    <source>
        <tissue evidence="2">Leaf</tissue>
    </source>
</reference>
<organism evidence="2">
    <name type="scientific">Rhizophora mucronata</name>
    <name type="common">Asiatic mangrove</name>
    <dbReference type="NCBI Taxonomy" id="61149"/>
    <lineage>
        <taxon>Eukaryota</taxon>
        <taxon>Viridiplantae</taxon>
        <taxon>Streptophyta</taxon>
        <taxon>Embryophyta</taxon>
        <taxon>Tracheophyta</taxon>
        <taxon>Spermatophyta</taxon>
        <taxon>Magnoliopsida</taxon>
        <taxon>eudicotyledons</taxon>
        <taxon>Gunneridae</taxon>
        <taxon>Pentapetalae</taxon>
        <taxon>rosids</taxon>
        <taxon>fabids</taxon>
        <taxon>Malpighiales</taxon>
        <taxon>Rhizophoraceae</taxon>
        <taxon>Rhizophora</taxon>
    </lineage>
</organism>
<keyword evidence="1" id="KW-0472">Membrane</keyword>
<evidence type="ECO:0000256" key="1">
    <source>
        <dbReference type="SAM" id="Phobius"/>
    </source>
</evidence>